<evidence type="ECO:0000313" key="5">
    <source>
        <dbReference type="Proteomes" id="UP000006671"/>
    </source>
</evidence>
<dbReference type="InterPro" id="IPR001895">
    <property type="entry name" value="RASGEF_cat_dom"/>
</dbReference>
<dbReference type="InParanoid" id="D2VDT1"/>
<dbReference type="EMBL" id="GG738865">
    <property type="protein sequence ID" value="EFC44953.1"/>
    <property type="molecule type" value="Genomic_DNA"/>
</dbReference>
<dbReference type="OMA" id="CIVQEND"/>
<name>D2VDT1_NAEGR</name>
<dbReference type="OrthoDB" id="10254377at2759"/>
<dbReference type="KEGG" id="ngr:NAEGRDRAFT_79565"/>
<dbReference type="VEuPathDB" id="AmoebaDB:NAEGRDRAFT_79565"/>
<dbReference type="GO" id="GO:0005085">
    <property type="term" value="F:guanyl-nucleotide exchange factor activity"/>
    <property type="evidence" value="ECO:0007669"/>
    <property type="project" value="UniProtKB-KW"/>
</dbReference>
<dbReference type="PROSITE" id="PS50009">
    <property type="entry name" value="RASGEF_CAT"/>
    <property type="match status" value="1"/>
</dbReference>
<evidence type="ECO:0000259" key="3">
    <source>
        <dbReference type="PROSITE" id="PS50181"/>
    </source>
</evidence>
<gene>
    <name evidence="4" type="ORF">NAEGRDRAFT_79565</name>
</gene>
<dbReference type="Proteomes" id="UP000006671">
    <property type="component" value="Unassembled WGS sequence"/>
</dbReference>
<dbReference type="RefSeq" id="XP_002677697.1">
    <property type="nucleotide sequence ID" value="XM_002677651.1"/>
</dbReference>
<feature type="domain" description="F-box" evidence="3">
    <location>
        <begin position="1"/>
        <end position="46"/>
    </location>
</feature>
<keyword evidence="5" id="KW-1185">Reference proteome</keyword>
<keyword evidence="1" id="KW-0344">Guanine-nucleotide releasing factor</keyword>
<evidence type="ECO:0000259" key="2">
    <source>
        <dbReference type="PROSITE" id="PS50009"/>
    </source>
</evidence>
<dbReference type="Pfam" id="PF00617">
    <property type="entry name" value="RasGEF"/>
    <property type="match status" value="1"/>
</dbReference>
<organism evidence="5">
    <name type="scientific">Naegleria gruberi</name>
    <name type="common">Amoeba</name>
    <dbReference type="NCBI Taxonomy" id="5762"/>
    <lineage>
        <taxon>Eukaryota</taxon>
        <taxon>Discoba</taxon>
        <taxon>Heterolobosea</taxon>
        <taxon>Tetramitia</taxon>
        <taxon>Eutetramitia</taxon>
        <taxon>Vahlkampfiidae</taxon>
        <taxon>Naegleria</taxon>
    </lineage>
</organism>
<protein>
    <submittedName>
        <fullName evidence="4">Guanine nucleotide dissociation stimulator CDC25-containing protein</fullName>
    </submittedName>
</protein>
<dbReference type="AlphaFoldDB" id="D2VDT1"/>
<reference evidence="4 5" key="1">
    <citation type="journal article" date="2010" name="Cell">
        <title>The genome of Naegleria gruberi illuminates early eukaryotic versatility.</title>
        <authorList>
            <person name="Fritz-Laylin L.K."/>
            <person name="Prochnik S.E."/>
            <person name="Ginger M.L."/>
            <person name="Dacks J.B."/>
            <person name="Carpenter M.L."/>
            <person name="Field M.C."/>
            <person name="Kuo A."/>
            <person name="Paredez A."/>
            <person name="Chapman J."/>
            <person name="Pham J."/>
            <person name="Shu S."/>
            <person name="Neupane R."/>
            <person name="Cipriano M."/>
            <person name="Mancuso J."/>
            <person name="Tu H."/>
            <person name="Salamov A."/>
            <person name="Lindquist E."/>
            <person name="Shapiro H."/>
            <person name="Lucas S."/>
            <person name="Grigoriev I.V."/>
            <person name="Cande W.Z."/>
            <person name="Fulton C."/>
            <person name="Rokhsar D.S."/>
            <person name="Dawson S.C."/>
        </authorList>
    </citation>
    <scope>NUCLEOTIDE SEQUENCE [LARGE SCALE GENOMIC DNA]</scope>
    <source>
        <strain evidence="4 5">NEG-M</strain>
    </source>
</reference>
<accession>D2VDT1</accession>
<evidence type="ECO:0000313" key="4">
    <source>
        <dbReference type="EMBL" id="EFC44953.1"/>
    </source>
</evidence>
<feature type="domain" description="Ras-GEF" evidence="2">
    <location>
        <begin position="364"/>
        <end position="514"/>
    </location>
</feature>
<evidence type="ECO:0000256" key="1">
    <source>
        <dbReference type="PROSITE-ProRule" id="PRU00168"/>
    </source>
</evidence>
<dbReference type="InterPro" id="IPR001810">
    <property type="entry name" value="F-box_dom"/>
</dbReference>
<dbReference type="GO" id="GO:0007264">
    <property type="term" value="P:small GTPase-mediated signal transduction"/>
    <property type="evidence" value="ECO:0007669"/>
    <property type="project" value="InterPro"/>
</dbReference>
<dbReference type="InterPro" id="IPR023578">
    <property type="entry name" value="Ras_GEF_dom_sf"/>
</dbReference>
<sequence length="514" mass="60673">MFKQFPADVLPHLFSFFSLREIYYNLQFVSKEWLEIANVPNEYNKVRRRNNVGGGDNSDNGYHQSWSIYLVSSFRSGKQFKEINRMMSDLESDASDEEISRAMWDDQHTQLIFSCIEGKMVHGLHAGNPLVKKDGIGEMIKSMQFLYGVHYDKELVKRIVSDSNSIKSCLYVENEEFAKNFQERVVENGSGLSDLKEKFYFMDLCYLDSSLKNVSDEVFIYKIFERVFSLDLDNDWSNVFPCIRKCKLLKQKLEKCNGETIRKMFQIEMEIALKMLLNILKWGYHLSDLNFLYSFASYCKFTQSQSEEIVKLSDSLINEINRVVLIEEVVLTPIIEDDYISTSILDQFKNNKLIEMVNQNNAHPLEEIEYRNLYTNTSCFLKFLHRKFSIGEMFRTTINKRKKLLDAENRLNGYFVFCIVNQRDMEKRAKFLEKIEQAFIYATELRDFRTAFFFSTLLNNACVYRLRKTREHVDRSSNFKNLFEESQKTISSDGNYRKLYQTVEKYAKEANIPM</sequence>
<dbReference type="SUPFAM" id="SSF48366">
    <property type="entry name" value="Ras GEF"/>
    <property type="match status" value="1"/>
</dbReference>
<proteinExistence type="predicted"/>
<dbReference type="PROSITE" id="PS50181">
    <property type="entry name" value="FBOX"/>
    <property type="match status" value="1"/>
</dbReference>
<dbReference type="GeneID" id="8850268"/>
<dbReference type="InterPro" id="IPR036964">
    <property type="entry name" value="RASGEF_cat_dom_sf"/>
</dbReference>
<dbReference type="Gene3D" id="1.10.840.10">
    <property type="entry name" value="Ras guanine-nucleotide exchange factors catalytic domain"/>
    <property type="match status" value="1"/>
</dbReference>